<feature type="compositionally biased region" description="Basic and acidic residues" evidence="2">
    <location>
        <begin position="47"/>
        <end position="63"/>
    </location>
</feature>
<gene>
    <name evidence="4" type="ORF">HERILL_LOCUS15156</name>
</gene>
<dbReference type="Pfam" id="PF25449">
    <property type="entry name" value="CCDC174_GRSR"/>
    <property type="match status" value="1"/>
</dbReference>
<dbReference type="AlphaFoldDB" id="A0A7R8V4S3"/>
<evidence type="ECO:0000259" key="3">
    <source>
        <dbReference type="Pfam" id="PF25449"/>
    </source>
</evidence>
<dbReference type="OMA" id="MSQEQWN"/>
<feature type="region of interest" description="Disordered" evidence="2">
    <location>
        <begin position="114"/>
        <end position="135"/>
    </location>
</feature>
<dbReference type="OrthoDB" id="333551at2759"/>
<organism evidence="4 5">
    <name type="scientific">Hermetia illucens</name>
    <name type="common">Black soldier fly</name>
    <dbReference type="NCBI Taxonomy" id="343691"/>
    <lineage>
        <taxon>Eukaryota</taxon>
        <taxon>Metazoa</taxon>
        <taxon>Ecdysozoa</taxon>
        <taxon>Arthropoda</taxon>
        <taxon>Hexapoda</taxon>
        <taxon>Insecta</taxon>
        <taxon>Pterygota</taxon>
        <taxon>Neoptera</taxon>
        <taxon>Endopterygota</taxon>
        <taxon>Diptera</taxon>
        <taxon>Brachycera</taxon>
        <taxon>Stratiomyomorpha</taxon>
        <taxon>Stratiomyidae</taxon>
        <taxon>Hermetiinae</taxon>
        <taxon>Hermetia</taxon>
    </lineage>
</organism>
<accession>A0A7R8V4S3</accession>
<feature type="region of interest" description="Disordered" evidence="2">
    <location>
        <begin position="305"/>
        <end position="449"/>
    </location>
</feature>
<evidence type="ECO:0000313" key="4">
    <source>
        <dbReference type="EMBL" id="CAD7092825.1"/>
    </source>
</evidence>
<dbReference type="Pfam" id="PF13300">
    <property type="entry name" value="DUF4078"/>
    <property type="match status" value="1"/>
</dbReference>
<feature type="compositionally biased region" description="Pro residues" evidence="2">
    <location>
        <begin position="415"/>
        <end position="425"/>
    </location>
</feature>
<feature type="compositionally biased region" description="Basic and acidic residues" evidence="2">
    <location>
        <begin position="388"/>
        <end position="412"/>
    </location>
</feature>
<dbReference type="InParanoid" id="A0A7R8V4S3"/>
<evidence type="ECO:0000256" key="1">
    <source>
        <dbReference type="ARBA" id="ARBA00023054"/>
    </source>
</evidence>
<feature type="region of interest" description="Disordered" evidence="2">
    <location>
        <begin position="462"/>
        <end position="518"/>
    </location>
</feature>
<evidence type="ECO:0000256" key="2">
    <source>
        <dbReference type="SAM" id="MobiDB-lite"/>
    </source>
</evidence>
<dbReference type="PANTHER" id="PTHR15885:SF1">
    <property type="entry name" value="COILED-COIL DOMAIN-CONTAINING PROTEIN 174"/>
    <property type="match status" value="1"/>
</dbReference>
<protein>
    <recommendedName>
        <fullName evidence="3">CCDC174 alpha/beta GRSR domain-containing protein</fullName>
    </recommendedName>
</protein>
<reference evidence="4 5" key="1">
    <citation type="submission" date="2020-11" db="EMBL/GenBank/DDBJ databases">
        <authorList>
            <person name="Wallbank WR R."/>
            <person name="Pardo Diaz C."/>
            <person name="Kozak K."/>
            <person name="Martin S."/>
            <person name="Jiggins C."/>
            <person name="Moest M."/>
            <person name="Warren A I."/>
            <person name="Generalovic N T."/>
            <person name="Byers J.R.P. K."/>
            <person name="Montejo-Kovacevich G."/>
            <person name="Yen C E."/>
        </authorList>
    </citation>
    <scope>NUCLEOTIDE SEQUENCE [LARGE SCALE GENOMIC DNA]</scope>
</reference>
<dbReference type="FunCoup" id="A0A7R8V4S3">
    <property type="interactions" value="1039"/>
</dbReference>
<dbReference type="GO" id="GO:0005634">
    <property type="term" value="C:nucleus"/>
    <property type="evidence" value="ECO:0007669"/>
    <property type="project" value="TreeGrafter"/>
</dbReference>
<dbReference type="InterPro" id="IPR025066">
    <property type="entry name" value="CCDC174-like"/>
</dbReference>
<sequence>MNDPNKRIDVNISSLLSLKAELLRKQEEVNRAKLRQAAETFIPKKATKPDYRDVDESKKEKKRIEDYEDSALLDKSRKVLEAKSRFYDKMAAAGGKLNSDDNCLVLFNQKKQDEKPYKETSSESEISEDENETGKYKTDNIDEEWVEYTDCLGRTRQCLKKDLEFFKKKDSQLAENIQPRIELNQNAPMWMIDTNPSKVTESVMADDATEMTSMISKHDQQKMNWEKKEEENVQKENVHYQDVLFDEARSHGVGYYAFATDEEERAKQMKALDEMRKKTLEEQKQREAQRLNREKIIAERVKAAKNRQRARLGLPPIEDEPESEQTKLYNSKDEEKRLKREEKERRRKEREDKKREEERKQHIRPWDKNKPGVPPTNDSSNSENDDDWNYKPEREPMSQEQWNEMKREERNPEFAPMPGPPPPPLRQFRSQPSFIPHSEDAGPNPLFFTTKKVPHKEVPKEFHKRNYSAAMTSPNSIDDEEGESACDREPARGAEIPPPPTFEYYGPTSAKREKLSRPDLEQSIAAGLKFLRNQSDKGVLPTKSSWTANADY</sequence>
<name>A0A7R8V4S3_HERIL</name>
<feature type="compositionally biased region" description="Basic and acidic residues" evidence="2">
    <location>
        <begin position="330"/>
        <end position="370"/>
    </location>
</feature>
<dbReference type="PANTHER" id="PTHR15885">
    <property type="entry name" value="COILED-COIL DOMAIN-CONTAINING PROTEIN 174"/>
    <property type="match status" value="1"/>
</dbReference>
<proteinExistence type="predicted"/>
<dbReference type="EMBL" id="LR899014">
    <property type="protein sequence ID" value="CAD7092825.1"/>
    <property type="molecule type" value="Genomic_DNA"/>
</dbReference>
<keyword evidence="5" id="KW-1185">Reference proteome</keyword>
<feature type="region of interest" description="Disordered" evidence="2">
    <location>
        <begin position="38"/>
        <end position="63"/>
    </location>
</feature>
<feature type="domain" description="CCDC174 alpha/beta GRSR" evidence="3">
    <location>
        <begin position="145"/>
        <end position="173"/>
    </location>
</feature>
<keyword evidence="1" id="KW-0175">Coiled coil</keyword>
<dbReference type="Proteomes" id="UP000594454">
    <property type="component" value="Chromosome 6"/>
</dbReference>
<evidence type="ECO:0000313" key="5">
    <source>
        <dbReference type="Proteomes" id="UP000594454"/>
    </source>
</evidence>
<dbReference type="InterPro" id="IPR057464">
    <property type="entry name" value="CCDC174_GRSR"/>
</dbReference>